<feature type="transmembrane region" description="Helical" evidence="1">
    <location>
        <begin position="6"/>
        <end position="27"/>
    </location>
</feature>
<protein>
    <recommendedName>
        <fullName evidence="4">DUF2509 family protein</fullName>
    </recommendedName>
</protein>
<keyword evidence="3" id="KW-1185">Reference proteome</keyword>
<dbReference type="PATRIC" id="fig|1354264.4.peg.1062"/>
<accession>A0A1B7K602</accession>
<comment type="caution">
    <text evidence="2">The sequence shown here is derived from an EMBL/GenBank/DDBJ whole genome shotgun (WGS) entry which is preliminary data.</text>
</comment>
<dbReference type="AlphaFoldDB" id="A0A1B7K602"/>
<keyword evidence="1" id="KW-1133">Transmembrane helix</keyword>
<evidence type="ECO:0000313" key="3">
    <source>
        <dbReference type="Proteomes" id="UP000078386"/>
    </source>
</evidence>
<proteinExistence type="predicted"/>
<keyword evidence="1" id="KW-0472">Membrane</keyword>
<gene>
    <name evidence="2" type="ORF">M989_01015</name>
</gene>
<dbReference type="EMBL" id="LXEU01000023">
    <property type="protein sequence ID" value="OAT55474.1"/>
    <property type="molecule type" value="Genomic_DNA"/>
</dbReference>
<keyword evidence="1" id="KW-0812">Transmembrane</keyword>
<evidence type="ECO:0000256" key="1">
    <source>
        <dbReference type="SAM" id="Phobius"/>
    </source>
</evidence>
<dbReference type="Proteomes" id="UP000078386">
    <property type="component" value="Unassembled WGS sequence"/>
</dbReference>
<name>A0A1B7K602_9ENTR</name>
<dbReference type="InterPro" id="IPR019652">
    <property type="entry name" value="DUF2509"/>
</dbReference>
<dbReference type="Pfam" id="PF10713">
    <property type="entry name" value="DUF2509"/>
    <property type="match status" value="1"/>
</dbReference>
<reference evidence="2 3" key="1">
    <citation type="submission" date="2016-04" db="EMBL/GenBank/DDBJ databases">
        <title>ATOL: Assembling a taxonomically balanced genome-scale reconstruction of the evolutionary history of the Enterobacteriaceae.</title>
        <authorList>
            <person name="Plunkett G.III."/>
            <person name="Neeno-Eckwall E.C."/>
            <person name="Glasner J.D."/>
            <person name="Perna N.T."/>
        </authorList>
    </citation>
    <scope>NUCLEOTIDE SEQUENCE [LARGE SCALE GENOMIC DNA]</scope>
    <source>
        <strain evidence="2 3">ATCC 51603</strain>
    </source>
</reference>
<evidence type="ECO:0000313" key="2">
    <source>
        <dbReference type="EMBL" id="OAT55474.1"/>
    </source>
</evidence>
<organism evidence="2 3">
    <name type="scientific">Kluyvera georgiana ATCC 51603</name>
    <dbReference type="NCBI Taxonomy" id="1354264"/>
    <lineage>
        <taxon>Bacteria</taxon>
        <taxon>Pseudomonadati</taxon>
        <taxon>Pseudomonadota</taxon>
        <taxon>Gammaproteobacteria</taxon>
        <taxon>Enterobacterales</taxon>
        <taxon>Enterobacteriaceae</taxon>
        <taxon>Kluyvera</taxon>
    </lineage>
</organism>
<evidence type="ECO:0008006" key="4">
    <source>
        <dbReference type="Google" id="ProtNLM"/>
    </source>
</evidence>
<sequence>MNAERGVSSLAMVLMLLVLGSLMLQGLNQAQRQRLAMVNDESLAIQRTTQAHSALQWGIHQPWGTEAEAQCMTYTADTRVCLRLLTDGRLLLIAQSDGFSLWQSGRWAAGSLQFSAHGWSDFCPLKEALLCQTP</sequence>
<dbReference type="NCBIfam" id="NF008569">
    <property type="entry name" value="PRK11521.1"/>
    <property type="match status" value="1"/>
</dbReference>
<dbReference type="RefSeq" id="WP_064542989.1">
    <property type="nucleotide sequence ID" value="NZ_LXEU01000023.1"/>
</dbReference>